<sequence>MTGTLTAPVRKGDSIKMYVTNDDTSIWFSKRAVQLRWRPYGEDSGLAGFSMIAEE</sequence>
<protein>
    <submittedName>
        <fullName evidence="1">Uncharacterized protein</fullName>
    </submittedName>
</protein>
<keyword evidence="2" id="KW-1185">Reference proteome</keyword>
<dbReference type="Proteomes" id="UP001602123">
    <property type="component" value="Unassembled WGS sequence"/>
</dbReference>
<name>A0ABW6U315_9ACTN</name>
<dbReference type="RefSeq" id="WP_388630389.1">
    <property type="nucleotide sequence ID" value="NZ_JBIAUT010000009.1"/>
</dbReference>
<gene>
    <name evidence="1" type="ORF">ACFYZM_23415</name>
</gene>
<comment type="caution">
    <text evidence="1">The sequence shown here is derived from an EMBL/GenBank/DDBJ whole genome shotgun (WGS) entry which is preliminary data.</text>
</comment>
<proteinExistence type="predicted"/>
<dbReference type="EMBL" id="JBIAUT010000009">
    <property type="protein sequence ID" value="MFF4219213.1"/>
    <property type="molecule type" value="Genomic_DNA"/>
</dbReference>
<accession>A0ABW6U315</accession>
<evidence type="ECO:0000313" key="2">
    <source>
        <dbReference type="Proteomes" id="UP001602123"/>
    </source>
</evidence>
<evidence type="ECO:0000313" key="1">
    <source>
        <dbReference type="EMBL" id="MFF4219213.1"/>
    </source>
</evidence>
<organism evidence="1 2">
    <name type="scientific">Streptomyces nondiastaticus</name>
    <dbReference type="NCBI Taxonomy" id="3154512"/>
    <lineage>
        <taxon>Bacteria</taxon>
        <taxon>Bacillati</taxon>
        <taxon>Actinomycetota</taxon>
        <taxon>Actinomycetes</taxon>
        <taxon>Kitasatosporales</taxon>
        <taxon>Streptomycetaceae</taxon>
        <taxon>Streptomyces</taxon>
    </lineage>
</organism>
<reference evidence="1 2" key="1">
    <citation type="submission" date="2024-10" db="EMBL/GenBank/DDBJ databases">
        <title>The Natural Products Discovery Center: Release of the First 8490 Sequenced Strains for Exploring Actinobacteria Biosynthetic Diversity.</title>
        <authorList>
            <person name="Kalkreuter E."/>
            <person name="Kautsar S.A."/>
            <person name="Yang D."/>
            <person name="Bader C.D."/>
            <person name="Teijaro C.N."/>
            <person name="Fluegel L."/>
            <person name="Davis C.M."/>
            <person name="Simpson J.R."/>
            <person name="Lauterbach L."/>
            <person name="Steele A.D."/>
            <person name="Gui C."/>
            <person name="Meng S."/>
            <person name="Li G."/>
            <person name="Viehrig K."/>
            <person name="Ye F."/>
            <person name="Su P."/>
            <person name="Kiefer A.F."/>
            <person name="Nichols A."/>
            <person name="Cepeda A.J."/>
            <person name="Yan W."/>
            <person name="Fan B."/>
            <person name="Jiang Y."/>
            <person name="Adhikari A."/>
            <person name="Zheng C.-J."/>
            <person name="Schuster L."/>
            <person name="Cowan T.M."/>
            <person name="Smanski M.J."/>
            <person name="Chevrette M.G."/>
            <person name="De Carvalho L.P.S."/>
            <person name="Shen B."/>
        </authorList>
    </citation>
    <scope>NUCLEOTIDE SEQUENCE [LARGE SCALE GENOMIC DNA]</scope>
    <source>
        <strain evidence="1 2">NPDC001650</strain>
    </source>
</reference>